<gene>
    <name evidence="3" type="ORF">K469DRAFT_560720</name>
</gene>
<dbReference type="InterPro" id="IPR013783">
    <property type="entry name" value="Ig-like_fold"/>
</dbReference>
<evidence type="ECO:0000313" key="4">
    <source>
        <dbReference type="Proteomes" id="UP000800200"/>
    </source>
</evidence>
<feature type="region of interest" description="Disordered" evidence="1">
    <location>
        <begin position="396"/>
        <end position="430"/>
    </location>
</feature>
<dbReference type="AlphaFoldDB" id="A0A6A6EDC4"/>
<dbReference type="EMBL" id="ML994619">
    <property type="protein sequence ID" value="KAF2190007.1"/>
    <property type="molecule type" value="Genomic_DNA"/>
</dbReference>
<evidence type="ECO:0000256" key="1">
    <source>
        <dbReference type="SAM" id="MobiDB-lite"/>
    </source>
</evidence>
<sequence>MSPRFFRFASLLSLASIALAGTPIPNIIPFTVDGALDSCSSDDSSVYNSGGSISVNSFNIKVPKNLIAQFPAAWVPFVEMCAGGIAGKGYEVLVAGNVVNGEAIAAQIQVAQFLTQFGQGYIETVDIADGSLKIVGGPKVRINDPNAVYSKGYTANKLFTADDENPSITAFSGFPMCLPRSANDELCPSSNRPSGQTNFAAPDPLVMAPFLVGDFIEYSGIKDSSSGEILAYAITAINVQITTTASDTVPNYIRMEDALIGVFDNANNVEVADIRFIGFLSSCTGASVTIQAIDVHPCTGDETYRDIGTTTPRTGDARCKWEYRVDTTAQGTYTREYRIKANSPVIKTKNGIEAGQYVQPVTEWIQPEVDVPGTEPPPFRFQNIRGLVEGDFLNDKQYGPLSPFPGPAPPAPSKTCGPGDTPSNPSAVPTASAAPIANAVRRGAQVLLVGSNTASGIPNSDLVFAWSKTSPASPTIAIVDSASATATIIAPSVAASTSFVFELNVSLKSDSSKSSKANVTVKVDPAAKDIVTVDLYTWESRQSGTINVQCHSDVVNGDNKKMTLRLNGSTNLNMIAGAGAGKWTYNARSTNRPSSVQCVSDLGGTSPVVTQPTTARRRRRGELGMDMNMSPAEWV</sequence>
<keyword evidence="4" id="KW-1185">Reference proteome</keyword>
<name>A0A6A6EDC4_9PEZI</name>
<feature type="compositionally biased region" description="Pro residues" evidence="1">
    <location>
        <begin position="402"/>
        <end position="412"/>
    </location>
</feature>
<accession>A0A6A6EDC4</accession>
<organism evidence="3 4">
    <name type="scientific">Zopfia rhizophila CBS 207.26</name>
    <dbReference type="NCBI Taxonomy" id="1314779"/>
    <lineage>
        <taxon>Eukaryota</taxon>
        <taxon>Fungi</taxon>
        <taxon>Dikarya</taxon>
        <taxon>Ascomycota</taxon>
        <taxon>Pezizomycotina</taxon>
        <taxon>Dothideomycetes</taxon>
        <taxon>Dothideomycetes incertae sedis</taxon>
        <taxon>Zopfiaceae</taxon>
        <taxon>Zopfia</taxon>
    </lineage>
</organism>
<feature type="chain" id="PRO_5025381200" evidence="2">
    <location>
        <begin position="21"/>
        <end position="635"/>
    </location>
</feature>
<evidence type="ECO:0000256" key="2">
    <source>
        <dbReference type="SAM" id="SignalP"/>
    </source>
</evidence>
<proteinExistence type="predicted"/>
<reference evidence="3" key="1">
    <citation type="journal article" date="2020" name="Stud. Mycol.">
        <title>101 Dothideomycetes genomes: a test case for predicting lifestyles and emergence of pathogens.</title>
        <authorList>
            <person name="Haridas S."/>
            <person name="Albert R."/>
            <person name="Binder M."/>
            <person name="Bloem J."/>
            <person name="Labutti K."/>
            <person name="Salamov A."/>
            <person name="Andreopoulos B."/>
            <person name="Baker S."/>
            <person name="Barry K."/>
            <person name="Bills G."/>
            <person name="Bluhm B."/>
            <person name="Cannon C."/>
            <person name="Castanera R."/>
            <person name="Culley D."/>
            <person name="Daum C."/>
            <person name="Ezra D."/>
            <person name="Gonzalez J."/>
            <person name="Henrissat B."/>
            <person name="Kuo A."/>
            <person name="Liang C."/>
            <person name="Lipzen A."/>
            <person name="Lutzoni F."/>
            <person name="Magnuson J."/>
            <person name="Mondo S."/>
            <person name="Nolan M."/>
            <person name="Ohm R."/>
            <person name="Pangilinan J."/>
            <person name="Park H.-J."/>
            <person name="Ramirez L."/>
            <person name="Alfaro M."/>
            <person name="Sun H."/>
            <person name="Tritt A."/>
            <person name="Yoshinaga Y."/>
            <person name="Zwiers L.-H."/>
            <person name="Turgeon B."/>
            <person name="Goodwin S."/>
            <person name="Spatafora J."/>
            <person name="Crous P."/>
            <person name="Grigoriev I."/>
        </authorList>
    </citation>
    <scope>NUCLEOTIDE SEQUENCE</scope>
    <source>
        <strain evidence="3">CBS 207.26</strain>
    </source>
</reference>
<keyword evidence="2" id="KW-0732">Signal</keyword>
<feature type="signal peptide" evidence="2">
    <location>
        <begin position="1"/>
        <end position="20"/>
    </location>
</feature>
<dbReference type="Proteomes" id="UP000800200">
    <property type="component" value="Unassembled WGS sequence"/>
</dbReference>
<evidence type="ECO:0000313" key="3">
    <source>
        <dbReference type="EMBL" id="KAF2190007.1"/>
    </source>
</evidence>
<dbReference type="OrthoDB" id="2129641at2759"/>
<dbReference type="Gene3D" id="2.60.40.10">
    <property type="entry name" value="Immunoglobulins"/>
    <property type="match status" value="1"/>
</dbReference>
<protein>
    <submittedName>
        <fullName evidence="3">Uncharacterized protein</fullName>
    </submittedName>
</protein>